<dbReference type="Proteomes" id="UP000008281">
    <property type="component" value="Unassembled WGS sequence"/>
</dbReference>
<dbReference type="PANTHER" id="PTHR47163:SF3">
    <property type="entry name" value="PROTEIN CBG18017"/>
    <property type="match status" value="1"/>
</dbReference>
<dbReference type="OMA" id="NCKRELA"/>
<keyword evidence="3" id="KW-1185">Reference proteome</keyword>
<dbReference type="SMART" id="SM01126">
    <property type="entry name" value="DDE_Tnp_IS1595"/>
    <property type="match status" value="1"/>
</dbReference>
<organism evidence="3">
    <name type="scientific">Caenorhabditis remanei</name>
    <name type="common">Caenorhabditis vulgaris</name>
    <dbReference type="NCBI Taxonomy" id="31234"/>
    <lineage>
        <taxon>Eukaryota</taxon>
        <taxon>Metazoa</taxon>
        <taxon>Ecdysozoa</taxon>
        <taxon>Nematoda</taxon>
        <taxon>Chromadorea</taxon>
        <taxon>Rhabditida</taxon>
        <taxon>Rhabditina</taxon>
        <taxon>Rhabditomorpha</taxon>
        <taxon>Rhabditoidea</taxon>
        <taxon>Rhabditidae</taxon>
        <taxon>Peloderinae</taxon>
        <taxon>Caenorhabditis</taxon>
    </lineage>
</organism>
<dbReference type="InterPro" id="IPR053164">
    <property type="entry name" value="IS1016-like_transposase"/>
</dbReference>
<dbReference type="OrthoDB" id="5809873at2759"/>
<proteinExistence type="predicted"/>
<protein>
    <recommendedName>
        <fullName evidence="1">ISXO2-like transposase domain-containing protein</fullName>
    </recommendedName>
</protein>
<gene>
    <name evidence="2" type="ORF">CRE_19942</name>
</gene>
<dbReference type="Pfam" id="PF12762">
    <property type="entry name" value="DDE_Tnp_IS1595"/>
    <property type="match status" value="1"/>
</dbReference>
<evidence type="ECO:0000313" key="2">
    <source>
        <dbReference type="EMBL" id="EFO89421.1"/>
    </source>
</evidence>
<feature type="domain" description="ISXO2-like transposase" evidence="1">
    <location>
        <begin position="1"/>
        <end position="84"/>
    </location>
</feature>
<sequence length="144" mass="17053">MFRVPKRDSATLLPIIHKYVLPGTTIVSDGWRAYGGIERMQSGYHHLFVNHKTNFVDPTERSVHTQTIEATWGVLKRKLKSRFGDPDHRLEGHMFNYMFRRFHDNSMLLNHLIYEMKYNRRSESHEDNYDLDLAESEEMSLLPS</sequence>
<dbReference type="PANTHER" id="PTHR47163">
    <property type="entry name" value="DDE_TNP_IS1595 DOMAIN-CONTAINING PROTEIN"/>
    <property type="match status" value="1"/>
</dbReference>
<evidence type="ECO:0000313" key="3">
    <source>
        <dbReference type="Proteomes" id="UP000008281"/>
    </source>
</evidence>
<dbReference type="HOGENOM" id="CLU_044348_6_5_1"/>
<dbReference type="EMBL" id="DS268556">
    <property type="protein sequence ID" value="EFO89421.1"/>
    <property type="molecule type" value="Genomic_DNA"/>
</dbReference>
<dbReference type="eggNOG" id="ENOG502QS5U">
    <property type="taxonomic scope" value="Eukaryota"/>
</dbReference>
<dbReference type="STRING" id="31234.E3N8E5"/>
<evidence type="ECO:0000259" key="1">
    <source>
        <dbReference type="SMART" id="SM01126"/>
    </source>
</evidence>
<name>E3N8E5_CAERE</name>
<dbReference type="AlphaFoldDB" id="E3N8E5"/>
<reference evidence="2" key="1">
    <citation type="submission" date="2007-07" db="EMBL/GenBank/DDBJ databases">
        <title>PCAP assembly of the Caenorhabditis remanei genome.</title>
        <authorList>
            <consortium name="The Caenorhabditis remanei Sequencing Consortium"/>
            <person name="Wilson R.K."/>
        </authorList>
    </citation>
    <scope>NUCLEOTIDE SEQUENCE [LARGE SCALE GENOMIC DNA]</scope>
    <source>
        <strain evidence="2">PB4641</strain>
    </source>
</reference>
<dbReference type="InterPro" id="IPR024445">
    <property type="entry name" value="Tnp_ISXO2-like"/>
</dbReference>
<dbReference type="InParanoid" id="E3N8E5"/>
<accession>E3N8E5</accession>